<protein>
    <recommendedName>
        <fullName evidence="5">Zn(2)-C6 fungal-type domain-containing protein</fullName>
    </recommendedName>
</protein>
<feature type="compositionally biased region" description="Pro residues" evidence="4">
    <location>
        <begin position="687"/>
        <end position="696"/>
    </location>
</feature>
<gene>
    <name evidence="6" type="ORF">MCHLO_16522</name>
</gene>
<keyword evidence="3" id="KW-0539">Nucleus</keyword>
<keyword evidence="2" id="KW-0479">Metal-binding</keyword>
<name>A0ABQ0MAR2_MYCCL</name>
<evidence type="ECO:0000256" key="3">
    <source>
        <dbReference type="ARBA" id="ARBA00023242"/>
    </source>
</evidence>
<dbReference type="CDD" id="cd00067">
    <property type="entry name" value="GAL4"/>
    <property type="match status" value="1"/>
</dbReference>
<evidence type="ECO:0000259" key="5">
    <source>
        <dbReference type="PROSITE" id="PS50048"/>
    </source>
</evidence>
<evidence type="ECO:0000256" key="4">
    <source>
        <dbReference type="SAM" id="MobiDB-lite"/>
    </source>
</evidence>
<keyword evidence="7" id="KW-1185">Reference proteome</keyword>
<evidence type="ECO:0000256" key="2">
    <source>
        <dbReference type="ARBA" id="ARBA00022723"/>
    </source>
</evidence>
<accession>A0ABQ0MAR2</accession>
<proteinExistence type="predicted"/>
<dbReference type="InterPro" id="IPR050613">
    <property type="entry name" value="Sec_Metabolite_Reg"/>
</dbReference>
<dbReference type="SUPFAM" id="SSF57701">
    <property type="entry name" value="Zn2/Cys6 DNA-binding domain"/>
    <property type="match status" value="1"/>
</dbReference>
<comment type="subcellular location">
    <subcellularLocation>
        <location evidence="1">Nucleus</location>
    </subcellularLocation>
</comment>
<dbReference type="SMART" id="SM00906">
    <property type="entry name" value="Fungal_trans"/>
    <property type="match status" value="1"/>
</dbReference>
<dbReference type="InterPro" id="IPR007219">
    <property type="entry name" value="XnlR_reg_dom"/>
</dbReference>
<dbReference type="EMBL" id="DF849943">
    <property type="protein sequence ID" value="GAT60385.1"/>
    <property type="molecule type" value="Genomic_DNA"/>
</dbReference>
<dbReference type="CDD" id="cd12148">
    <property type="entry name" value="fungal_TF_MHR"/>
    <property type="match status" value="1"/>
</dbReference>
<dbReference type="Gene3D" id="4.10.240.10">
    <property type="entry name" value="Zn(2)-C6 fungal-type DNA-binding domain"/>
    <property type="match status" value="1"/>
</dbReference>
<feature type="domain" description="Zn(2)-C6 fungal-type" evidence="5">
    <location>
        <begin position="27"/>
        <end position="56"/>
    </location>
</feature>
<evidence type="ECO:0000313" key="6">
    <source>
        <dbReference type="EMBL" id="GAT60385.1"/>
    </source>
</evidence>
<dbReference type="PROSITE" id="PS50048">
    <property type="entry name" value="ZN2_CY6_FUNGAL_2"/>
    <property type="match status" value="1"/>
</dbReference>
<dbReference type="PANTHER" id="PTHR31001">
    <property type="entry name" value="UNCHARACTERIZED TRANSCRIPTIONAL REGULATORY PROTEIN"/>
    <property type="match status" value="1"/>
</dbReference>
<reference evidence="6" key="1">
    <citation type="submission" date="2014-09" db="EMBL/GenBank/DDBJ databases">
        <title>Genome sequence of the luminous mushroom Mycena chlorophos for searching fungal bioluminescence genes.</title>
        <authorList>
            <person name="Tanaka Y."/>
            <person name="Kasuga D."/>
            <person name="Oba Y."/>
            <person name="Hase S."/>
            <person name="Sato K."/>
            <person name="Oba Y."/>
            <person name="Sakakibara Y."/>
        </authorList>
    </citation>
    <scope>NUCLEOTIDE SEQUENCE</scope>
</reference>
<dbReference type="SMART" id="SM00066">
    <property type="entry name" value="GAL4"/>
    <property type="match status" value="1"/>
</dbReference>
<evidence type="ECO:0000256" key="1">
    <source>
        <dbReference type="ARBA" id="ARBA00004123"/>
    </source>
</evidence>
<feature type="compositionally biased region" description="Low complexity" evidence="4">
    <location>
        <begin position="671"/>
        <end position="686"/>
    </location>
</feature>
<dbReference type="InterPro" id="IPR036864">
    <property type="entry name" value="Zn2-C6_fun-type_DNA-bd_sf"/>
</dbReference>
<feature type="region of interest" description="Disordered" evidence="4">
    <location>
        <begin position="661"/>
        <end position="701"/>
    </location>
</feature>
<dbReference type="PANTHER" id="PTHR31001:SF56">
    <property type="entry name" value="ZN(2)-C6 FUNGAL-TYPE DOMAIN-CONTAINING PROTEIN"/>
    <property type="match status" value="1"/>
</dbReference>
<evidence type="ECO:0000313" key="7">
    <source>
        <dbReference type="Proteomes" id="UP000815677"/>
    </source>
</evidence>
<organism evidence="6 7">
    <name type="scientific">Mycena chlorophos</name>
    <name type="common">Agaric fungus</name>
    <name type="synonym">Agaricus chlorophos</name>
    <dbReference type="NCBI Taxonomy" id="658473"/>
    <lineage>
        <taxon>Eukaryota</taxon>
        <taxon>Fungi</taxon>
        <taxon>Dikarya</taxon>
        <taxon>Basidiomycota</taxon>
        <taxon>Agaricomycotina</taxon>
        <taxon>Agaricomycetes</taxon>
        <taxon>Agaricomycetidae</taxon>
        <taxon>Agaricales</taxon>
        <taxon>Marasmiineae</taxon>
        <taxon>Mycenaceae</taxon>
        <taxon>Mycena</taxon>
    </lineage>
</organism>
<dbReference type="Proteomes" id="UP000815677">
    <property type="component" value="Unassembled WGS sequence"/>
</dbReference>
<sequence length="792" mass="87246">MASSSLKFSVLSETEVIDLKRTRGLIACAECQQRKLRCDKKFPCTSCVRRGKADVCPTGYSGPIGRGRRVSRFASPQLMTAIFDMSKRIRQLEQALAETGESHPLLRDDLLRIKETSELPRSDSVDDADSQLADSFGALVLSASGSSRYYGPGAGHAALVTATGRSGSDRAEYSQAFARFTNWFSLSSVDSEWDVPLSIELLYTQLPDAARAAELGDIFIATGSFYGALVMPNDVPTLIAGVYYRRPEYSSAHTLSVLFFVFAHAAFFDLALSAYSSQADAYFDAGRAALALESVFESTNVRTIQALGLAGLYYTNGGPRFSVDGSWTLTSMAMMQAHRLGLHKESSYEGLDEKISRIRRDLFWELYSLETYQALSLSRPLTLPIHTVTCKFSADAEATTTADGQVIPGYFQTKWRYTREVTAMIAEAYSHAKMLRYDEVLEIDRKLRRFIEGTRDVFKHYADVGRTPGPRSSLPFIIYTRANLIPRFCGNLLLYIHRTAFVQALKDNPTNPLEGPFAGSFLAAYRGALSIVKSDTQSFELFPASFHRWWPMYKSLSNASFILGSIVCKAPMLDFASTALSCLEAAIRIFEVGAKQSFLADGCLPMLRRLYNTACIAYASAHPESHRVPGIGGPAHTLDLELVDDTDLELLAGLRATSVLDPGSATRHSSESPPADSEASPGTEPAPRFPRLPQPRLPLNTWDINPMETMFSQGYNPEAMSMPIPGPTPSSSYAHRDADDLFAADSYSYQGRSTGNHDEFRTTDLDWNLGPGPGPFLVSLSDPLQEQHTTLQ</sequence>
<dbReference type="Pfam" id="PF04082">
    <property type="entry name" value="Fungal_trans"/>
    <property type="match status" value="1"/>
</dbReference>
<dbReference type="InterPro" id="IPR001138">
    <property type="entry name" value="Zn2Cys6_DnaBD"/>
</dbReference>
<dbReference type="Pfam" id="PF00172">
    <property type="entry name" value="Zn_clus"/>
    <property type="match status" value="1"/>
</dbReference>